<dbReference type="EMBL" id="VRLW01000001">
    <property type="protein sequence ID" value="KAA1261132.1"/>
    <property type="molecule type" value="Genomic_DNA"/>
</dbReference>
<gene>
    <name evidence="1" type="ORF">LF1_36760</name>
</gene>
<evidence type="ECO:0000313" key="1">
    <source>
        <dbReference type="EMBL" id="KAA1261132.1"/>
    </source>
</evidence>
<dbReference type="AlphaFoldDB" id="A0A5B1CLB9"/>
<protein>
    <submittedName>
        <fullName evidence="1">Uncharacterized protein</fullName>
    </submittedName>
</protein>
<sequence length="68" mass="7702">MSEVAVESSIFKLKNPPPGEPRRWAGRTFGASQTGLFLGKLHLCRAFLRFARHPHRIAQVLRTSQQCL</sequence>
<evidence type="ECO:0000313" key="2">
    <source>
        <dbReference type="Proteomes" id="UP000322699"/>
    </source>
</evidence>
<organism evidence="1 2">
    <name type="scientific">Rubripirellula obstinata</name>
    <dbReference type="NCBI Taxonomy" id="406547"/>
    <lineage>
        <taxon>Bacteria</taxon>
        <taxon>Pseudomonadati</taxon>
        <taxon>Planctomycetota</taxon>
        <taxon>Planctomycetia</taxon>
        <taxon>Pirellulales</taxon>
        <taxon>Pirellulaceae</taxon>
        <taxon>Rubripirellula</taxon>
    </lineage>
</organism>
<accession>A0A5B1CLB9</accession>
<name>A0A5B1CLB9_9BACT</name>
<keyword evidence="2" id="KW-1185">Reference proteome</keyword>
<dbReference type="Proteomes" id="UP000322699">
    <property type="component" value="Unassembled WGS sequence"/>
</dbReference>
<proteinExistence type="predicted"/>
<comment type="caution">
    <text evidence="1">The sequence shown here is derived from an EMBL/GenBank/DDBJ whole genome shotgun (WGS) entry which is preliminary data.</text>
</comment>
<reference evidence="1 2" key="1">
    <citation type="submission" date="2019-08" db="EMBL/GenBank/DDBJ databases">
        <title>Deep-cultivation of Planctomycetes and their phenomic and genomic characterization uncovers novel biology.</title>
        <authorList>
            <person name="Wiegand S."/>
            <person name="Jogler M."/>
            <person name="Boedeker C."/>
            <person name="Pinto D."/>
            <person name="Vollmers J."/>
            <person name="Rivas-Marin E."/>
            <person name="Kohn T."/>
            <person name="Peeters S.H."/>
            <person name="Heuer A."/>
            <person name="Rast P."/>
            <person name="Oberbeckmann S."/>
            <person name="Bunk B."/>
            <person name="Jeske O."/>
            <person name="Meyerdierks A."/>
            <person name="Storesund J.E."/>
            <person name="Kallscheuer N."/>
            <person name="Luecker S."/>
            <person name="Lage O.M."/>
            <person name="Pohl T."/>
            <person name="Merkel B.J."/>
            <person name="Hornburger P."/>
            <person name="Mueller R.-W."/>
            <person name="Bruemmer F."/>
            <person name="Labrenz M."/>
            <person name="Spormann A.M."/>
            <person name="Op Den Camp H."/>
            <person name="Overmann J."/>
            <person name="Amann R."/>
            <person name="Jetten M.S.M."/>
            <person name="Mascher T."/>
            <person name="Medema M.H."/>
            <person name="Devos D.P."/>
            <person name="Kaster A.-K."/>
            <person name="Ovreas L."/>
            <person name="Rohde M."/>
            <person name="Galperin M.Y."/>
            <person name="Jogler C."/>
        </authorList>
    </citation>
    <scope>NUCLEOTIDE SEQUENCE [LARGE SCALE GENOMIC DNA]</scope>
    <source>
        <strain evidence="1 2">LF1</strain>
    </source>
</reference>